<dbReference type="AlphaFoldDB" id="A0A519BQB2"/>
<dbReference type="EMBL" id="SGBB01000001">
    <property type="protein sequence ID" value="RZD19448.1"/>
    <property type="molecule type" value="Genomic_DNA"/>
</dbReference>
<evidence type="ECO:0000313" key="2">
    <source>
        <dbReference type="Proteomes" id="UP000319296"/>
    </source>
</evidence>
<dbReference type="InterPro" id="IPR014942">
    <property type="entry name" value="AbiEii"/>
</dbReference>
<accession>A0A519BQB2</accession>
<dbReference type="Gene3D" id="3.10.450.620">
    <property type="entry name" value="JHP933, nucleotidyltransferase-like core domain"/>
    <property type="match status" value="1"/>
</dbReference>
<name>A0A519BQB2_9DELT</name>
<evidence type="ECO:0008006" key="3">
    <source>
        <dbReference type="Google" id="ProtNLM"/>
    </source>
</evidence>
<proteinExistence type="predicted"/>
<organism evidence="1 2">
    <name type="scientific">Candidatus Acididesulfobacter diazotrophicus</name>
    <dbReference type="NCBI Taxonomy" id="2597226"/>
    <lineage>
        <taxon>Bacteria</taxon>
        <taxon>Deltaproteobacteria</taxon>
        <taxon>Candidatus Acidulodesulfobacterales</taxon>
        <taxon>Candidatus Acididesulfobacter</taxon>
    </lineage>
</organism>
<dbReference type="Pfam" id="PF08843">
    <property type="entry name" value="AbiEii"/>
    <property type="match status" value="1"/>
</dbReference>
<comment type="caution">
    <text evidence="1">The sequence shown here is derived from an EMBL/GenBank/DDBJ whole genome shotgun (WGS) entry which is preliminary data.</text>
</comment>
<sequence>MTEFWAAGLNRVLEAISKEDVEGFIFVGGSALSYYLNHRISEDIDLFTPKESLNTENINKILDNMRKRGYYVENSGVVFSSTHRKALILGVEVEFVAHDRTYLNKEQNILINNLKIAKLDTLIGMKAYALPQRTIPVIRDFYDIYAITKKYGLEKIIKEADYLYGSSFNKRIFFDCLIRAKELLKENTMEGHLKPVYDTSKEEMSDFFKKEIKNYIFKKI</sequence>
<reference evidence="1 2" key="1">
    <citation type="journal article" date="2019" name="ISME J.">
        <title>Insights into ecological role of a new deltaproteobacterial order Candidatus Acidulodesulfobacterales by metagenomics and metatranscriptomics.</title>
        <authorList>
            <person name="Tan S."/>
            <person name="Liu J."/>
            <person name="Fang Y."/>
            <person name="Hedlund B.P."/>
            <person name="Lian Z.H."/>
            <person name="Huang L.Y."/>
            <person name="Li J.T."/>
            <person name="Huang L.N."/>
            <person name="Li W.J."/>
            <person name="Jiang H.C."/>
            <person name="Dong H.L."/>
            <person name="Shu W.S."/>
        </authorList>
    </citation>
    <scope>NUCLEOTIDE SEQUENCE [LARGE SCALE GENOMIC DNA]</scope>
    <source>
        <strain evidence="1">AP1</strain>
    </source>
</reference>
<evidence type="ECO:0000313" key="1">
    <source>
        <dbReference type="EMBL" id="RZD19448.1"/>
    </source>
</evidence>
<protein>
    <recommendedName>
        <fullName evidence="3">Nucleotidyl transferase AbiEii/AbiGii toxin family protein</fullName>
    </recommendedName>
</protein>
<gene>
    <name evidence="1" type="ORF">EVG15_00775</name>
</gene>
<dbReference type="Proteomes" id="UP000319296">
    <property type="component" value="Unassembled WGS sequence"/>
</dbReference>